<reference evidence="1 2" key="1">
    <citation type="journal article" date="2021" name="Genome Biol.">
        <title>AFLAP: assembly-free linkage analysis pipeline using k-mers from genome sequencing data.</title>
        <authorList>
            <person name="Fletcher K."/>
            <person name="Zhang L."/>
            <person name="Gil J."/>
            <person name="Han R."/>
            <person name="Cavanaugh K."/>
            <person name="Michelmore R."/>
        </authorList>
    </citation>
    <scope>NUCLEOTIDE SEQUENCE [LARGE SCALE GENOMIC DNA]</scope>
    <source>
        <strain evidence="1 2">SF5</strain>
    </source>
</reference>
<sequence length="65" mass="6960">MESYCHSPFAVYHFLKDEAVRRNDGRPVPTGYNVILGMIGGILGGACGNPADIVISGCKRTVYTA</sequence>
<dbReference type="GeneID" id="94348623"/>
<comment type="caution">
    <text evidence="1">The sequence shown here is derived from an EMBL/GenBank/DDBJ whole genome shotgun (WGS) entry which is preliminary data.</text>
</comment>
<evidence type="ECO:0000313" key="1">
    <source>
        <dbReference type="EMBL" id="TDH72460.1"/>
    </source>
</evidence>
<dbReference type="OrthoDB" id="756301at2759"/>
<dbReference type="EMBL" id="SHOA02000012">
    <property type="protein sequence ID" value="TDH72460.1"/>
    <property type="molecule type" value="Genomic_DNA"/>
</dbReference>
<dbReference type="Proteomes" id="UP000294530">
    <property type="component" value="Unassembled WGS sequence"/>
</dbReference>
<dbReference type="KEGG" id="blac:94348623"/>
<protein>
    <submittedName>
        <fullName evidence="1">Uncharacterized protein</fullName>
    </submittedName>
</protein>
<keyword evidence="2" id="KW-1185">Reference proteome</keyword>
<dbReference type="AlphaFoldDB" id="A0A976NYB9"/>
<gene>
    <name evidence="1" type="ORF">CCR75_004866</name>
</gene>
<name>A0A976NYB9_BRELC</name>
<evidence type="ECO:0000313" key="2">
    <source>
        <dbReference type="Proteomes" id="UP000294530"/>
    </source>
</evidence>
<accession>A0A976NYB9</accession>
<organism evidence="1 2">
    <name type="scientific">Bremia lactucae</name>
    <name type="common">Lettuce downy mildew</name>
    <dbReference type="NCBI Taxonomy" id="4779"/>
    <lineage>
        <taxon>Eukaryota</taxon>
        <taxon>Sar</taxon>
        <taxon>Stramenopiles</taxon>
        <taxon>Oomycota</taxon>
        <taxon>Peronosporomycetes</taxon>
        <taxon>Peronosporales</taxon>
        <taxon>Peronosporaceae</taxon>
        <taxon>Bremia</taxon>
    </lineage>
</organism>
<proteinExistence type="predicted"/>
<dbReference type="RefSeq" id="XP_067821959.1">
    <property type="nucleotide sequence ID" value="XM_067962952.1"/>
</dbReference>